<gene>
    <name evidence="2" type="ORF">TRFO_01165</name>
</gene>
<keyword evidence="3" id="KW-1185">Reference proteome</keyword>
<dbReference type="Proteomes" id="UP000179807">
    <property type="component" value="Unassembled WGS sequence"/>
</dbReference>
<accession>A0A1J4KJE6</accession>
<name>A0A1J4KJE6_9EUKA</name>
<proteinExistence type="predicted"/>
<protein>
    <submittedName>
        <fullName evidence="2">Uncharacterized protein</fullName>
    </submittedName>
</protein>
<dbReference type="AlphaFoldDB" id="A0A1J4KJE6"/>
<evidence type="ECO:0000313" key="2">
    <source>
        <dbReference type="EMBL" id="OHT11218.1"/>
    </source>
</evidence>
<organism evidence="2 3">
    <name type="scientific">Tritrichomonas foetus</name>
    <dbReference type="NCBI Taxonomy" id="1144522"/>
    <lineage>
        <taxon>Eukaryota</taxon>
        <taxon>Metamonada</taxon>
        <taxon>Parabasalia</taxon>
        <taxon>Tritrichomonadida</taxon>
        <taxon>Tritrichomonadidae</taxon>
        <taxon>Tritrichomonas</taxon>
    </lineage>
</organism>
<feature type="region of interest" description="Disordered" evidence="1">
    <location>
        <begin position="180"/>
        <end position="220"/>
    </location>
</feature>
<reference evidence="2" key="1">
    <citation type="submission" date="2016-10" db="EMBL/GenBank/DDBJ databases">
        <authorList>
            <person name="Benchimol M."/>
            <person name="Almeida L.G."/>
            <person name="Vasconcelos A.T."/>
            <person name="Perreira-Neves A."/>
            <person name="Rosa I.A."/>
            <person name="Tasca T."/>
            <person name="Bogo M.R."/>
            <person name="de Souza W."/>
        </authorList>
    </citation>
    <scope>NUCLEOTIDE SEQUENCE [LARGE SCALE GENOMIC DNA]</scope>
    <source>
        <strain evidence="2">K</strain>
    </source>
</reference>
<evidence type="ECO:0000313" key="3">
    <source>
        <dbReference type="Proteomes" id="UP000179807"/>
    </source>
</evidence>
<dbReference type="OrthoDB" id="10469589at2759"/>
<dbReference type="GeneID" id="94824647"/>
<evidence type="ECO:0000256" key="1">
    <source>
        <dbReference type="SAM" id="MobiDB-lite"/>
    </source>
</evidence>
<sequence>MRTNRSPRRPQTQLLANRGILTKINPVVRKKAQQMNTQVPPEWDEEHAQAYRLLVGPRINDYIKHEVEDKGPEEIPQKDLKQQKKEKLLSKLVPSRLKTPYTPFQVTNESLEQLSYPQDLLVQIFPSDQKPGFDLLARTQKRFGRQKSNIVKPSFQDKSTTRSEARSALSAYESARIFGTAPPTAKVDDKNAGEEYIEEEEEEEEEEKKEAPVAQAQPEANQIIEDEPAGMKLMRLKKMTKLRIVFYILRCWAHYNMNARIKSLFLIDVNETKIQLSVFRKWHIYVKRILVLRRLKKQVREAHSFNELQKKWMIWRNITKKAVMNARKASRALEIRNSNLLIKTLREFKDVAHSRRICRRGIVRNFRYQHTGPFPTINAYYTEKREKTLLALHHNFIKKAPKVILKWRVFVLRSLEDKRKIQECETSKSKVLFLRWFNIYRNHFHERIMVDLRKDTRTFQIKLSENEKEASERVEKTVMVQLVRDRQVLNAKLNQFDRLSNNHLEAVLRRRDMRKQITETTKTYFQRQEELLLIDYYKQSEEQSRKVRELRMQLAEGFLYHLGRAVRSYDNQIVAQTFCLSFRVLSEPLVNNAVSYFYEKRHLKTLVNSAIKQRKTLKSIVQCAKLYHFGYSWGQWRKFIQKANSMRTNGLMETIRRRTEVLQLYPYFNWVEILPVRPPRPLKDVETMFKDLPLVSIQRKVARERVHHVNVRMMLLRRRTLRDFLRAFASYTQEQIAIREVMKLCRKRASLRLITRAFTGFKIIWLKDMNINPRCESLEDEINSNISAWYRHFFRARVHQKKIVEKIPLT</sequence>
<dbReference type="VEuPathDB" id="TrichDB:TRFO_01165"/>
<dbReference type="EMBL" id="MLAK01000593">
    <property type="protein sequence ID" value="OHT11218.1"/>
    <property type="molecule type" value="Genomic_DNA"/>
</dbReference>
<feature type="compositionally biased region" description="Acidic residues" evidence="1">
    <location>
        <begin position="195"/>
        <end position="207"/>
    </location>
</feature>
<dbReference type="RefSeq" id="XP_068364354.1">
    <property type="nucleotide sequence ID" value="XM_068489943.1"/>
</dbReference>
<comment type="caution">
    <text evidence="2">The sequence shown here is derived from an EMBL/GenBank/DDBJ whole genome shotgun (WGS) entry which is preliminary data.</text>
</comment>